<dbReference type="PROSITE" id="PS50977">
    <property type="entry name" value="HTH_TETR_2"/>
    <property type="match status" value="1"/>
</dbReference>
<dbReference type="AlphaFoldDB" id="A0A644SVR2"/>
<sequence>MSVYVEHDKRREEILDKALDVFVEEGYKDTTFQKIAERCGITRTILYLYFSNKKEIFSASIKRLMGRMEARVREIAGSQDLKSVDKLIAIGEMVVGECAAESKLLSVILDYLLKLKLSGGDPDERVRRRTIRMRHILALIIIEGRKRGEFSPGISGKAMGELFYALIEAAVFRITVLGKKDVSNLQESLRLLALSMSNEAPASRPRE</sequence>
<dbReference type="InterPro" id="IPR001647">
    <property type="entry name" value="HTH_TetR"/>
</dbReference>
<evidence type="ECO:0000313" key="5">
    <source>
        <dbReference type="EMBL" id="MPL58800.1"/>
    </source>
</evidence>
<dbReference type="InterPro" id="IPR009057">
    <property type="entry name" value="Homeodomain-like_sf"/>
</dbReference>
<evidence type="ECO:0000259" key="4">
    <source>
        <dbReference type="PROSITE" id="PS50977"/>
    </source>
</evidence>
<dbReference type="Pfam" id="PF00440">
    <property type="entry name" value="TetR_N"/>
    <property type="match status" value="1"/>
</dbReference>
<dbReference type="GO" id="GO:0003677">
    <property type="term" value="F:DNA binding"/>
    <property type="evidence" value="ECO:0007669"/>
    <property type="project" value="UniProtKB-KW"/>
</dbReference>
<evidence type="ECO:0000256" key="2">
    <source>
        <dbReference type="ARBA" id="ARBA00023125"/>
    </source>
</evidence>
<dbReference type="Gene3D" id="1.10.357.10">
    <property type="entry name" value="Tetracycline Repressor, domain 2"/>
    <property type="match status" value="1"/>
</dbReference>
<gene>
    <name evidence="5" type="ORF">SDC9_04343</name>
</gene>
<reference evidence="5" key="1">
    <citation type="submission" date="2019-08" db="EMBL/GenBank/DDBJ databases">
        <authorList>
            <person name="Kucharzyk K."/>
            <person name="Murdoch R.W."/>
            <person name="Higgins S."/>
            <person name="Loffler F."/>
        </authorList>
    </citation>
    <scope>NUCLEOTIDE SEQUENCE</scope>
</reference>
<dbReference type="SUPFAM" id="SSF48498">
    <property type="entry name" value="Tetracyclin repressor-like, C-terminal domain"/>
    <property type="match status" value="1"/>
</dbReference>
<organism evidence="5">
    <name type="scientific">bioreactor metagenome</name>
    <dbReference type="NCBI Taxonomy" id="1076179"/>
    <lineage>
        <taxon>unclassified sequences</taxon>
        <taxon>metagenomes</taxon>
        <taxon>ecological metagenomes</taxon>
    </lineage>
</organism>
<accession>A0A644SVR2</accession>
<name>A0A644SVR2_9ZZZZ</name>
<protein>
    <recommendedName>
        <fullName evidence="4">HTH tetR-type domain-containing protein</fullName>
    </recommendedName>
</protein>
<comment type="caution">
    <text evidence="5">The sequence shown here is derived from an EMBL/GenBank/DDBJ whole genome shotgun (WGS) entry which is preliminary data.</text>
</comment>
<feature type="domain" description="HTH tetR-type" evidence="4">
    <location>
        <begin position="8"/>
        <end position="68"/>
    </location>
</feature>
<dbReference type="EMBL" id="VSSQ01000008">
    <property type="protein sequence ID" value="MPL58800.1"/>
    <property type="molecule type" value="Genomic_DNA"/>
</dbReference>
<keyword evidence="2" id="KW-0238">DNA-binding</keyword>
<dbReference type="PANTHER" id="PTHR47506:SF6">
    <property type="entry name" value="HTH-TYPE TRANSCRIPTIONAL REPRESSOR NEMR"/>
    <property type="match status" value="1"/>
</dbReference>
<dbReference type="PRINTS" id="PR00455">
    <property type="entry name" value="HTHTETR"/>
</dbReference>
<keyword evidence="3" id="KW-0804">Transcription</keyword>
<evidence type="ECO:0000256" key="3">
    <source>
        <dbReference type="ARBA" id="ARBA00023163"/>
    </source>
</evidence>
<evidence type="ECO:0000256" key="1">
    <source>
        <dbReference type="ARBA" id="ARBA00023015"/>
    </source>
</evidence>
<proteinExistence type="predicted"/>
<keyword evidence="1" id="KW-0805">Transcription regulation</keyword>
<dbReference type="InterPro" id="IPR036271">
    <property type="entry name" value="Tet_transcr_reg_TetR-rel_C_sf"/>
</dbReference>
<dbReference type="PANTHER" id="PTHR47506">
    <property type="entry name" value="TRANSCRIPTIONAL REGULATORY PROTEIN"/>
    <property type="match status" value="1"/>
</dbReference>
<dbReference type="SUPFAM" id="SSF46689">
    <property type="entry name" value="Homeodomain-like"/>
    <property type="match status" value="1"/>
</dbReference>